<protein>
    <submittedName>
        <fullName evidence="1">Uncharacterized protein</fullName>
    </submittedName>
</protein>
<dbReference type="Proteomes" id="UP000291289">
    <property type="component" value="Unassembled WGS sequence"/>
</dbReference>
<dbReference type="OrthoDB" id="3238275at2"/>
<evidence type="ECO:0000313" key="2">
    <source>
        <dbReference type="Proteomes" id="UP000291289"/>
    </source>
</evidence>
<dbReference type="AlphaFoldDB" id="A0A4R0QPI9"/>
<keyword evidence="2" id="KW-1185">Reference proteome</keyword>
<dbReference type="EMBL" id="RXLP01000019">
    <property type="protein sequence ID" value="TCD54144.1"/>
    <property type="molecule type" value="Genomic_DNA"/>
</dbReference>
<evidence type="ECO:0000313" key="1">
    <source>
        <dbReference type="EMBL" id="TCD54144.1"/>
    </source>
</evidence>
<organism evidence="1 2">
    <name type="scientific">Alloscardovia theropitheci</name>
    <dbReference type="NCBI Taxonomy" id="2496842"/>
    <lineage>
        <taxon>Bacteria</taxon>
        <taxon>Bacillati</taxon>
        <taxon>Actinomycetota</taxon>
        <taxon>Actinomycetes</taxon>
        <taxon>Bifidobacteriales</taxon>
        <taxon>Bifidobacteriaceae</taxon>
        <taxon>Alloscardovia</taxon>
    </lineage>
</organism>
<reference evidence="1 2" key="1">
    <citation type="submission" date="2018-12" db="EMBL/GenBank/DDBJ databases">
        <title>Alloscrdovia theropitheci sp. nov: a novel taxon from the feces of the bleeding-herat monkey (Theropithecus geleda).</title>
        <authorList>
            <person name="Modesto M."/>
        </authorList>
    </citation>
    <scope>NUCLEOTIDE SEQUENCE [LARGE SCALE GENOMIC DNA]</scope>
    <source>
        <strain evidence="1 2">GLDI4/2</strain>
    </source>
</reference>
<proteinExistence type="predicted"/>
<name>A0A4R0QPI9_9BIFI</name>
<gene>
    <name evidence="1" type="ORF">EJ419_03600</name>
</gene>
<comment type="caution">
    <text evidence="1">The sequence shown here is derived from an EMBL/GenBank/DDBJ whole genome shotgun (WGS) entry which is preliminary data.</text>
</comment>
<sequence length="289" mass="31613">MNTFLHNVPQEVVSRARKAAERLEALWPLTDAKQLDNDVHYGDNLQVRQTFQIAKILLGTETQQAHDLTIADAEYVFEGAEDIPGRNQALVDALLIANDAYEQAYELADDFDALQILQVAACVAGGESVSADLKDIEEIINRLGNNAGIDSAATSEDDSGSGDVENVVCAFAIAREIAALIEKQSEGAFAAAALMILVANGYLDFVGSPRTFMNASELLKIYSDGIDSSVERILESSAKQWDYHHDEILWDKNEAKRKAKEEDEAKSKAALAAKFARVQDDPNKPEVEL</sequence>
<accession>A0A4R0QPI9</accession>
<dbReference type="RefSeq" id="WP_131283703.1">
    <property type="nucleotide sequence ID" value="NZ_RXLP01000019.1"/>
</dbReference>